<dbReference type="Pfam" id="PF14328">
    <property type="entry name" value="DUF4385"/>
    <property type="match status" value="1"/>
</dbReference>
<organism evidence="2 3">
    <name type="scientific">Sclerotinia sclerotiorum (strain ATCC 18683 / 1980 / Ss-1)</name>
    <name type="common">White mold</name>
    <name type="synonym">Whetzelinia sclerotiorum</name>
    <dbReference type="NCBI Taxonomy" id="665079"/>
    <lineage>
        <taxon>Eukaryota</taxon>
        <taxon>Fungi</taxon>
        <taxon>Dikarya</taxon>
        <taxon>Ascomycota</taxon>
        <taxon>Pezizomycotina</taxon>
        <taxon>Leotiomycetes</taxon>
        <taxon>Helotiales</taxon>
        <taxon>Sclerotiniaceae</taxon>
        <taxon>Sclerotinia</taxon>
    </lineage>
</organism>
<accession>A0A1D9QEA4</accession>
<dbReference type="AlphaFoldDB" id="A0A1D9QEA4"/>
<reference evidence="3" key="1">
    <citation type="journal article" date="2017" name="Genome Biol. Evol.">
        <title>The complete genome sequence of the phytopathogenic fungus Sclerotinia sclerotiorum reveals insights into the genome architecture of broad host range pathogens.</title>
        <authorList>
            <person name="Derbyshire M."/>
            <person name="Denton-Giles M."/>
            <person name="Hegedus D."/>
            <person name="Seifbarghy S."/>
            <person name="Rollins J."/>
            <person name="van Kan J."/>
            <person name="Seidl M.F."/>
            <person name="Faino L."/>
            <person name="Mbengue M."/>
            <person name="Navaud O."/>
            <person name="Raffaele S."/>
            <person name="Hammond-Kosack K."/>
            <person name="Heard S."/>
            <person name="Oliver R."/>
        </authorList>
    </citation>
    <scope>NUCLEOTIDE SEQUENCE [LARGE SCALE GENOMIC DNA]</scope>
    <source>
        <strain evidence="3">ATCC 18683 / 1980 / Ss-1</strain>
    </source>
</reference>
<gene>
    <name evidence="2" type="ORF">sscle_10g080640</name>
</gene>
<dbReference type="Proteomes" id="UP000177798">
    <property type="component" value="Chromosome 10"/>
</dbReference>
<feature type="compositionally biased region" description="Basic and acidic residues" evidence="1">
    <location>
        <begin position="90"/>
        <end position="102"/>
    </location>
</feature>
<dbReference type="RefSeq" id="XP_001585286.1">
    <property type="nucleotide sequence ID" value="XM_001585236.1"/>
</dbReference>
<feature type="region of interest" description="Disordered" evidence="1">
    <location>
        <begin position="80"/>
        <end position="135"/>
    </location>
</feature>
<dbReference type="InterPro" id="IPR025494">
    <property type="entry name" value="DUF4385"/>
</dbReference>
<dbReference type="OMA" id="ERCRGHE"/>
<dbReference type="KEGG" id="ssl:SS1G_13855"/>
<dbReference type="EMBL" id="CP017823">
    <property type="protein sequence ID" value="APA13294.1"/>
    <property type="molecule type" value="Genomic_DNA"/>
</dbReference>
<feature type="compositionally biased region" description="Basic and acidic residues" evidence="1">
    <location>
        <begin position="16"/>
        <end position="37"/>
    </location>
</feature>
<evidence type="ECO:0000313" key="2">
    <source>
        <dbReference type="EMBL" id="APA13294.1"/>
    </source>
</evidence>
<feature type="compositionally biased region" description="Basic residues" evidence="1">
    <location>
        <begin position="1"/>
        <end position="15"/>
    </location>
</feature>
<dbReference type="VEuPathDB" id="FungiDB:sscle_10g080640"/>
<sequence>MGMTRSKRYANHKGGRKCEIGKDGQKVEMEKGRGHEGQGDKLIASVIFKETLERCRGNEGYKVLKDRYQKELRDWIQVHGEETPEDDVQEQSREGKYIKQEEVGNIYRKPRNRPQNVTKEKRKIEQEGITEERFGSQERSEKQVIFDVSVILRLACKCRPIHVP</sequence>
<evidence type="ECO:0000313" key="3">
    <source>
        <dbReference type="Proteomes" id="UP000177798"/>
    </source>
</evidence>
<evidence type="ECO:0000256" key="1">
    <source>
        <dbReference type="SAM" id="MobiDB-lite"/>
    </source>
</evidence>
<protein>
    <submittedName>
        <fullName evidence="2">Uncharacterized protein</fullName>
    </submittedName>
</protein>
<feature type="compositionally biased region" description="Basic and acidic residues" evidence="1">
    <location>
        <begin position="118"/>
        <end position="135"/>
    </location>
</feature>
<proteinExistence type="predicted"/>
<feature type="region of interest" description="Disordered" evidence="1">
    <location>
        <begin position="1"/>
        <end position="37"/>
    </location>
</feature>
<name>A0A1D9QEA4_SCLS1</name>
<dbReference type="OrthoDB" id="2589819at2759"/>